<keyword evidence="1" id="KW-0812">Transmembrane</keyword>
<feature type="transmembrane region" description="Helical" evidence="1">
    <location>
        <begin position="36"/>
        <end position="56"/>
    </location>
</feature>
<keyword evidence="1" id="KW-1133">Transmembrane helix</keyword>
<protein>
    <submittedName>
        <fullName evidence="2">Uncharacterized protein</fullName>
    </submittedName>
</protein>
<reference evidence="2" key="1">
    <citation type="journal article" date="2015" name="Nature">
        <title>Complex archaea that bridge the gap between prokaryotes and eukaryotes.</title>
        <authorList>
            <person name="Spang A."/>
            <person name="Saw J.H."/>
            <person name="Jorgensen S.L."/>
            <person name="Zaremba-Niedzwiedzka K."/>
            <person name="Martijn J."/>
            <person name="Lind A.E."/>
            <person name="van Eijk R."/>
            <person name="Schleper C."/>
            <person name="Guy L."/>
            <person name="Ettema T.J."/>
        </authorList>
    </citation>
    <scope>NUCLEOTIDE SEQUENCE</scope>
</reference>
<dbReference type="AlphaFoldDB" id="A0A0F9F586"/>
<name>A0A0F9F586_9ZZZZ</name>
<organism evidence="2">
    <name type="scientific">marine sediment metagenome</name>
    <dbReference type="NCBI Taxonomy" id="412755"/>
    <lineage>
        <taxon>unclassified sequences</taxon>
        <taxon>metagenomes</taxon>
        <taxon>ecological metagenomes</taxon>
    </lineage>
</organism>
<dbReference type="EMBL" id="LAZR01024895">
    <property type="protein sequence ID" value="KKL73651.1"/>
    <property type="molecule type" value="Genomic_DNA"/>
</dbReference>
<evidence type="ECO:0000256" key="1">
    <source>
        <dbReference type="SAM" id="Phobius"/>
    </source>
</evidence>
<proteinExistence type="predicted"/>
<comment type="caution">
    <text evidence="2">The sequence shown here is derived from an EMBL/GenBank/DDBJ whole genome shotgun (WGS) entry which is preliminary data.</text>
</comment>
<feature type="transmembrane region" description="Helical" evidence="1">
    <location>
        <begin position="14"/>
        <end position="31"/>
    </location>
</feature>
<keyword evidence="1" id="KW-0472">Membrane</keyword>
<gene>
    <name evidence="2" type="ORF">LCGC14_2072750</name>
</gene>
<evidence type="ECO:0000313" key="2">
    <source>
        <dbReference type="EMBL" id="KKL73651.1"/>
    </source>
</evidence>
<accession>A0A0F9F586</accession>
<sequence>MVFYYQDLNLSNRVIPILLLLTFSLPFLIYFRNKGLALLVAVILAIVQLVAIIGNVKRLPL</sequence>